<keyword evidence="4" id="KW-0460">Magnesium</keyword>
<dbReference type="GO" id="GO:0003924">
    <property type="term" value="F:GTPase activity"/>
    <property type="evidence" value="ECO:0007669"/>
    <property type="project" value="InterPro"/>
</dbReference>
<feature type="binding site" evidence="3">
    <location>
        <begin position="17"/>
        <end position="24"/>
    </location>
    <ligand>
        <name>GTP</name>
        <dbReference type="ChEBI" id="CHEBI:37565"/>
    </ligand>
</feature>
<dbReference type="EMBL" id="MPUH01000312">
    <property type="protein sequence ID" value="OMJ83195.1"/>
    <property type="molecule type" value="Genomic_DNA"/>
</dbReference>
<dbReference type="GO" id="GO:0046872">
    <property type="term" value="F:metal ion binding"/>
    <property type="evidence" value="ECO:0007669"/>
    <property type="project" value="UniProtKB-KW"/>
</dbReference>
<evidence type="ECO:0000313" key="5">
    <source>
        <dbReference type="EMBL" id="OMJ83195.1"/>
    </source>
</evidence>
<dbReference type="Pfam" id="PF00025">
    <property type="entry name" value="Arf"/>
    <property type="match status" value="1"/>
</dbReference>
<feature type="binding site" evidence="4">
    <location>
        <position position="38"/>
    </location>
    <ligand>
        <name>Mg(2+)</name>
        <dbReference type="ChEBI" id="CHEBI:18420"/>
    </ligand>
</feature>
<keyword evidence="2 3" id="KW-0342">GTP-binding</keyword>
<keyword evidence="4" id="KW-0479">Metal-binding</keyword>
<dbReference type="AlphaFoldDB" id="A0A1R2C2M3"/>
<dbReference type="SMART" id="SM00177">
    <property type="entry name" value="ARF"/>
    <property type="match status" value="1"/>
</dbReference>
<evidence type="ECO:0000313" key="6">
    <source>
        <dbReference type="Proteomes" id="UP000187209"/>
    </source>
</evidence>
<dbReference type="SMART" id="SM00178">
    <property type="entry name" value="SAR"/>
    <property type="match status" value="1"/>
</dbReference>
<reference evidence="5 6" key="1">
    <citation type="submission" date="2016-11" db="EMBL/GenBank/DDBJ databases">
        <title>The macronuclear genome of Stentor coeruleus: a giant cell with tiny introns.</title>
        <authorList>
            <person name="Slabodnick M."/>
            <person name="Ruby J.G."/>
            <person name="Reiff S.B."/>
            <person name="Swart E.C."/>
            <person name="Gosai S."/>
            <person name="Prabakaran S."/>
            <person name="Witkowska E."/>
            <person name="Larue G.E."/>
            <person name="Fisher S."/>
            <person name="Freeman R.M."/>
            <person name="Gunawardena J."/>
            <person name="Chu W."/>
            <person name="Stover N.A."/>
            <person name="Gregory B.D."/>
            <person name="Nowacki M."/>
            <person name="Derisi J."/>
            <person name="Roy S.W."/>
            <person name="Marshall W.F."/>
            <person name="Sood P."/>
        </authorList>
    </citation>
    <scope>NUCLEOTIDE SEQUENCE [LARGE SCALE GENOMIC DNA]</scope>
    <source>
        <strain evidence="5">WM001</strain>
    </source>
</reference>
<evidence type="ECO:0000256" key="4">
    <source>
        <dbReference type="PIRSR" id="PIRSR606689-2"/>
    </source>
</evidence>
<dbReference type="PROSITE" id="PS51417">
    <property type="entry name" value="ARF"/>
    <property type="match status" value="1"/>
</dbReference>
<evidence type="ECO:0000256" key="2">
    <source>
        <dbReference type="ARBA" id="ARBA00023134"/>
    </source>
</evidence>
<evidence type="ECO:0000256" key="3">
    <source>
        <dbReference type="PIRSR" id="PIRSR606689-1"/>
    </source>
</evidence>
<keyword evidence="1 3" id="KW-0547">Nucleotide-binding</keyword>
<accession>A0A1R2C2M3</accession>
<dbReference type="InterPro" id="IPR024156">
    <property type="entry name" value="Small_GTPase_ARF"/>
</dbReference>
<gene>
    <name evidence="5" type="ORF">SteCoe_15908</name>
</gene>
<dbReference type="InterPro" id="IPR027417">
    <property type="entry name" value="P-loop_NTPase"/>
</dbReference>
<evidence type="ECO:0000256" key="1">
    <source>
        <dbReference type="ARBA" id="ARBA00022741"/>
    </source>
</evidence>
<dbReference type="PANTHER" id="PTHR11711">
    <property type="entry name" value="ADP RIBOSYLATION FACTOR-RELATED"/>
    <property type="match status" value="1"/>
</dbReference>
<keyword evidence="6" id="KW-1185">Reference proteome</keyword>
<feature type="binding site" evidence="3">
    <location>
        <position position="61"/>
    </location>
    <ligand>
        <name>GTP</name>
        <dbReference type="ChEBI" id="CHEBI:37565"/>
    </ligand>
</feature>
<dbReference type="Proteomes" id="UP000187209">
    <property type="component" value="Unassembled WGS sequence"/>
</dbReference>
<dbReference type="InterPro" id="IPR006689">
    <property type="entry name" value="Small_GTPase_ARF/SAR"/>
</dbReference>
<dbReference type="Gene3D" id="3.40.50.300">
    <property type="entry name" value="P-loop containing nucleotide triphosphate hydrolases"/>
    <property type="match status" value="1"/>
</dbReference>
<dbReference type="SUPFAM" id="SSF52540">
    <property type="entry name" value="P-loop containing nucleoside triphosphate hydrolases"/>
    <property type="match status" value="1"/>
</dbReference>
<proteinExistence type="predicted"/>
<organism evidence="5 6">
    <name type="scientific">Stentor coeruleus</name>
    <dbReference type="NCBI Taxonomy" id="5963"/>
    <lineage>
        <taxon>Eukaryota</taxon>
        <taxon>Sar</taxon>
        <taxon>Alveolata</taxon>
        <taxon>Ciliophora</taxon>
        <taxon>Postciliodesmatophora</taxon>
        <taxon>Heterotrichea</taxon>
        <taxon>Heterotrichida</taxon>
        <taxon>Stentoridae</taxon>
        <taxon>Stentor</taxon>
    </lineage>
</organism>
<protein>
    <submittedName>
        <fullName evidence="5">Uncharacterized protein</fullName>
    </submittedName>
</protein>
<name>A0A1R2C2M3_9CILI</name>
<dbReference type="OrthoDB" id="407084at2759"/>
<sequence length="173" mass="19890">MGICSSYNTLPQLLVLGLDGAGKTTFLYADKWDSFEPTYGFNYEEIRLRGIVKVAVWDVGGKSTLKCLWPTLYKNIHFAAVVFVIDADKPDRFLEVRKELHILTNEEELREAAFLIIFNSRNPDLHNLQELNSRVGLDLLHSLMKIKAFLIDLMQENEVFNEAILWLSEQIAK</sequence>
<comment type="caution">
    <text evidence="5">The sequence shown here is derived from an EMBL/GenBank/DDBJ whole genome shotgun (WGS) entry which is preliminary data.</text>
</comment>
<dbReference type="GO" id="GO:0005525">
    <property type="term" value="F:GTP binding"/>
    <property type="evidence" value="ECO:0007669"/>
    <property type="project" value="UniProtKB-KW"/>
</dbReference>
<feature type="binding site" evidence="4">
    <location>
        <position position="24"/>
    </location>
    <ligand>
        <name>Mg(2+)</name>
        <dbReference type="ChEBI" id="CHEBI:18420"/>
    </ligand>
</feature>